<reference evidence="3" key="1">
    <citation type="submission" date="2007-10" db="EMBL/GenBank/DDBJ databases">
        <title>Genome sequence of Campylobacter concisus 13826 isolated from human feces.</title>
        <authorList>
            <person name="Fouts D.E."/>
            <person name="Mongodin E.F."/>
            <person name="Puiu D."/>
            <person name="Sebastian Y."/>
            <person name="Miller W.G."/>
            <person name="Mandrell R.E."/>
            <person name="On S."/>
            <person name="Nelson K.E."/>
        </authorList>
    </citation>
    <scope>NUCLEOTIDE SEQUENCE [LARGE SCALE GENOMIC DNA]</scope>
    <source>
        <strain evidence="3">13826</strain>
    </source>
</reference>
<evidence type="ECO:0000256" key="1">
    <source>
        <dbReference type="SAM" id="Phobius"/>
    </source>
</evidence>
<proteinExistence type="predicted"/>
<name>A0A0M4TKK6_CAMC1</name>
<dbReference type="RefSeq" id="WP_048809875.1">
    <property type="nucleotide sequence ID" value="NC_009802.2"/>
</dbReference>
<dbReference type="KEGG" id="cco:CCC13826_2280"/>
<keyword evidence="1" id="KW-1133">Transmembrane helix</keyword>
<dbReference type="STRING" id="360104.CCC13826_2280"/>
<evidence type="ECO:0000313" key="3">
    <source>
        <dbReference type="Proteomes" id="UP000001121"/>
    </source>
</evidence>
<dbReference type="EMBL" id="CP000792">
    <property type="protein sequence ID" value="ALF45194.1"/>
    <property type="molecule type" value="Genomic_DNA"/>
</dbReference>
<organism evidence="2 3">
    <name type="scientific">Campylobacter concisus (strain 13826)</name>
    <dbReference type="NCBI Taxonomy" id="360104"/>
    <lineage>
        <taxon>Bacteria</taxon>
        <taxon>Pseudomonadati</taxon>
        <taxon>Campylobacterota</taxon>
        <taxon>Epsilonproteobacteria</taxon>
        <taxon>Campylobacterales</taxon>
        <taxon>Campylobacteraceae</taxon>
        <taxon>Campylobacter</taxon>
    </lineage>
</organism>
<keyword evidence="1" id="KW-0472">Membrane</keyword>
<accession>A0A0M4TKK6</accession>
<dbReference type="AlphaFoldDB" id="A0A0M4TKK6"/>
<dbReference type="OrthoDB" id="5360764at2"/>
<keyword evidence="1" id="KW-0812">Transmembrane</keyword>
<gene>
    <name evidence="2" type="ORF">CCC13826_2280</name>
</gene>
<dbReference type="Proteomes" id="UP000001121">
    <property type="component" value="Chromosome"/>
</dbReference>
<feature type="transmembrane region" description="Helical" evidence="1">
    <location>
        <begin position="72"/>
        <end position="91"/>
    </location>
</feature>
<sequence>MAEKQSEAGRILKLGIDEMFEDLTYNVAYDQVLKRLKNSGMDDGILKDAINSGITIMFSAALMKYIQIQENVVSKIMSIVYAGVIALLSPLGRYAKNKLGKIKGAKLNRMIGFLTGNFSDRVGVAQVLVNCGNQIINTNNSNSSALQNANVIVGQRQHILETKNQEFNYAKAKVDNINQTLLFKLFSSRFTPQDKEVLRRITGSDKIDIDALNHVADFMFVTDDSGNVLGLSEMFITMMNGLGYFNGKDKNRGS</sequence>
<evidence type="ECO:0000313" key="2">
    <source>
        <dbReference type="EMBL" id="ALF45194.1"/>
    </source>
</evidence>
<protein>
    <submittedName>
        <fullName evidence="2">Uncharacterized protein</fullName>
    </submittedName>
</protein>